<dbReference type="OrthoDB" id="6270329at2759"/>
<dbReference type="SUPFAM" id="SSF101898">
    <property type="entry name" value="NHL repeat"/>
    <property type="match status" value="1"/>
</dbReference>
<dbReference type="RefSeq" id="XP_022306587.1">
    <property type="nucleotide sequence ID" value="XM_022450879.1"/>
</dbReference>
<dbReference type="InterPro" id="IPR011042">
    <property type="entry name" value="6-blade_b-propeller_TolB-like"/>
</dbReference>
<name>A0A8B8BTB2_CRAVI</name>
<sequence>MTQYSKNLTDTEKTTPSVLVQNYLKIKRQFKQVTKLGLFKPSVKMQSDATKQLSTILDKCQIHVHDVKVEVKSTPICDIDLTCADMKLVCELPESDCCAIGGCFLENGDIVLPNYKNKQCLYYSNYYLVRKIQPKGEPYDVIFRKPSGLLIALNDNSKSHLAQFDLQELKNISTQCITENNCTVYHLAISSKFMYAACSNFILKLNHEVNTVKNIPVDKLTYSVAVNKQEEIISSSCNTHQVTVMNQFGTKLYSYSHENLRCPISLDVNFSGNIFVAGLWSNNIHVLTPTAELLRIFEFTSPRSIRFKDNSYMCIVGSENKTVKVYEFLPA</sequence>
<protein>
    <submittedName>
        <fullName evidence="2">Uncharacterized protein LOC111112974</fullName>
    </submittedName>
</protein>
<organism evidence="1 2">
    <name type="scientific">Crassostrea virginica</name>
    <name type="common">Eastern oyster</name>
    <dbReference type="NCBI Taxonomy" id="6565"/>
    <lineage>
        <taxon>Eukaryota</taxon>
        <taxon>Metazoa</taxon>
        <taxon>Spiralia</taxon>
        <taxon>Lophotrochozoa</taxon>
        <taxon>Mollusca</taxon>
        <taxon>Bivalvia</taxon>
        <taxon>Autobranchia</taxon>
        <taxon>Pteriomorphia</taxon>
        <taxon>Ostreida</taxon>
        <taxon>Ostreoidea</taxon>
        <taxon>Ostreidae</taxon>
        <taxon>Crassostrea</taxon>
    </lineage>
</organism>
<reference evidence="2" key="1">
    <citation type="submission" date="2025-08" db="UniProtKB">
        <authorList>
            <consortium name="RefSeq"/>
        </authorList>
    </citation>
    <scope>IDENTIFICATION</scope>
    <source>
        <tissue evidence="2">Whole sample</tissue>
    </source>
</reference>
<keyword evidence="1" id="KW-1185">Reference proteome</keyword>
<dbReference type="Gene3D" id="2.120.10.30">
    <property type="entry name" value="TolB, C-terminal domain"/>
    <property type="match status" value="1"/>
</dbReference>
<evidence type="ECO:0000313" key="1">
    <source>
        <dbReference type="Proteomes" id="UP000694844"/>
    </source>
</evidence>
<gene>
    <name evidence="2" type="primary">LOC111112974</name>
</gene>
<dbReference type="Proteomes" id="UP000694844">
    <property type="component" value="Chromosome 9"/>
</dbReference>
<dbReference type="AlphaFoldDB" id="A0A8B8BTB2"/>
<proteinExistence type="predicted"/>
<accession>A0A8B8BTB2</accession>
<dbReference type="GeneID" id="111112974"/>
<evidence type="ECO:0000313" key="2">
    <source>
        <dbReference type="RefSeq" id="XP_022306587.1"/>
    </source>
</evidence>
<dbReference type="KEGG" id="cvn:111112974"/>